<feature type="signal peptide" evidence="1">
    <location>
        <begin position="1"/>
        <end position="25"/>
    </location>
</feature>
<protein>
    <submittedName>
        <fullName evidence="2">Uncharacterized protein</fullName>
    </submittedName>
</protein>
<dbReference type="EMBL" id="JH651384">
    <property type="protein sequence ID" value="EIJ36386.1"/>
    <property type="molecule type" value="Genomic_DNA"/>
</dbReference>
<dbReference type="AlphaFoldDB" id="A0A656HLI9"/>
<keyword evidence="3" id="KW-1185">Reference proteome</keyword>
<name>A0A656HLI9_THINJ</name>
<evidence type="ECO:0000256" key="1">
    <source>
        <dbReference type="SAM" id="SignalP"/>
    </source>
</evidence>
<evidence type="ECO:0000313" key="3">
    <source>
        <dbReference type="Proteomes" id="UP000005317"/>
    </source>
</evidence>
<keyword evidence="1" id="KW-0732">Signal</keyword>
<proteinExistence type="predicted"/>
<dbReference type="Proteomes" id="UP000005317">
    <property type="component" value="Unassembled WGS sequence"/>
</dbReference>
<gene>
    <name evidence="2" type="ORF">Thini_3886</name>
</gene>
<accession>A0A656HLI9</accession>
<feature type="chain" id="PRO_5024993659" evidence="1">
    <location>
        <begin position="26"/>
        <end position="108"/>
    </location>
</feature>
<organism evidence="2 3">
    <name type="scientific">Thiothrix nivea (strain ATCC 35100 / DSM 5205 / JP2)</name>
    <dbReference type="NCBI Taxonomy" id="870187"/>
    <lineage>
        <taxon>Bacteria</taxon>
        <taxon>Pseudomonadati</taxon>
        <taxon>Pseudomonadota</taxon>
        <taxon>Gammaproteobacteria</taxon>
        <taxon>Thiotrichales</taxon>
        <taxon>Thiotrichaceae</taxon>
        <taxon>Thiothrix</taxon>
    </lineage>
</organism>
<evidence type="ECO:0000313" key="2">
    <source>
        <dbReference type="EMBL" id="EIJ36386.1"/>
    </source>
</evidence>
<sequence precursor="true">MTMLKEAFIIAIPVLLPGIATTAHADYYPCQENCPASSVTYKVDTYEDNQHFCGYDVEAKPQVCAQTQVVQVDTSRITRTSGDGRQQLNAETSSDLKYTSKVSFGDGT</sequence>
<dbReference type="RefSeq" id="WP_002710260.1">
    <property type="nucleotide sequence ID" value="NZ_JH651384.1"/>
</dbReference>
<reference evidence="3" key="1">
    <citation type="journal article" date="2011" name="Stand. Genomic Sci.">
        <title>Genome sequence of the filamentous, gliding Thiothrix nivea neotype strain (JP2(T)).</title>
        <authorList>
            <person name="Lapidus A."/>
            <person name="Nolan M."/>
            <person name="Lucas S."/>
            <person name="Glavina Del Rio T."/>
            <person name="Tice H."/>
            <person name="Cheng J.F."/>
            <person name="Tapia R."/>
            <person name="Han C."/>
            <person name="Goodwin L."/>
            <person name="Pitluck S."/>
            <person name="Liolios K."/>
            <person name="Pagani I."/>
            <person name="Ivanova N."/>
            <person name="Huntemann M."/>
            <person name="Mavromatis K."/>
            <person name="Mikhailova N."/>
            <person name="Pati A."/>
            <person name="Chen A."/>
            <person name="Palaniappan K."/>
            <person name="Land M."/>
            <person name="Brambilla E.M."/>
            <person name="Rohde M."/>
            <person name="Abt B."/>
            <person name="Verbarg S."/>
            <person name="Goker M."/>
            <person name="Bristow J."/>
            <person name="Eisen J.A."/>
            <person name="Markowitz V."/>
            <person name="Hugenholtz P."/>
            <person name="Kyrpides N.C."/>
            <person name="Klenk H.P."/>
            <person name="Woyke T."/>
        </authorList>
    </citation>
    <scope>NUCLEOTIDE SEQUENCE [LARGE SCALE GENOMIC DNA]</scope>
    <source>
        <strain evidence="3">ATCC 35100 / DSM 5205 / JP2</strain>
    </source>
</reference>